<dbReference type="RefSeq" id="WP_344041812.1">
    <property type="nucleotide sequence ID" value="NZ_BAAAKE010000030.1"/>
</dbReference>
<comment type="caution">
    <text evidence="2">The sequence shown here is derived from an EMBL/GenBank/DDBJ whole genome shotgun (WGS) entry which is preliminary data.</text>
</comment>
<keyword evidence="3" id="KW-1185">Reference proteome</keyword>
<dbReference type="InterPro" id="IPR001387">
    <property type="entry name" value="Cro/C1-type_HTH"/>
</dbReference>
<dbReference type="SUPFAM" id="SSF47413">
    <property type="entry name" value="lambda repressor-like DNA-binding domains"/>
    <property type="match status" value="1"/>
</dbReference>
<dbReference type="CDD" id="cd00093">
    <property type="entry name" value="HTH_XRE"/>
    <property type="match status" value="1"/>
</dbReference>
<proteinExistence type="predicted"/>
<dbReference type="EMBL" id="JBHSJB010000017">
    <property type="protein sequence ID" value="MFC5055745.1"/>
    <property type="molecule type" value="Genomic_DNA"/>
</dbReference>
<evidence type="ECO:0000313" key="2">
    <source>
        <dbReference type="EMBL" id="MFC5055745.1"/>
    </source>
</evidence>
<gene>
    <name evidence="2" type="ORF">ACFPFM_18530</name>
</gene>
<protein>
    <submittedName>
        <fullName evidence="2">Helix-turn-helix transcriptional regulator</fullName>
    </submittedName>
</protein>
<accession>A0ABV9XZA5</accession>
<name>A0ABV9XZA5_9PSEU</name>
<evidence type="ECO:0000313" key="3">
    <source>
        <dbReference type="Proteomes" id="UP001595833"/>
    </source>
</evidence>
<sequence length="402" mass="43438">MARRESLQRRRNACGFTQETLGERLGVNARTIRSWEAGENDPLPEHRRPLATALKISLDDLDRLLAGLPVLDEPDALATAGGDAERLRMRLDFSLSDTASPGRLELIEQQVRDHLTEYTRTSPEQALASLIPDLDEVHTLAARRHPVPVHRTLSAAVTMLTLLVADAHMKQGSVIDARRWYRTALLAARDGDDPLLAALVLAQQTMLAYYYETPERTVDLARHARELAGDTVCDAAALAAAAEARALGKLGDTRGVHRALTEARLLTDRLADLRAGDDPHAAYRFNHGRLALYASGALSNLGDVAHAHAVQDQALQTYAAEPRLVIDPALICLDRALVQATAGDSAGGADLAVATLTELAPAHRTAVVLTRARDVVTAAEALPGVRKDAVQAVEQLRELTTV</sequence>
<dbReference type="Pfam" id="PF01381">
    <property type="entry name" value="HTH_3"/>
    <property type="match status" value="1"/>
</dbReference>
<dbReference type="PROSITE" id="PS50943">
    <property type="entry name" value="HTH_CROC1"/>
    <property type="match status" value="1"/>
</dbReference>
<dbReference type="Gene3D" id="1.10.260.40">
    <property type="entry name" value="lambda repressor-like DNA-binding domains"/>
    <property type="match status" value="1"/>
</dbReference>
<dbReference type="Proteomes" id="UP001595833">
    <property type="component" value="Unassembled WGS sequence"/>
</dbReference>
<feature type="domain" description="HTH cro/C1-type" evidence="1">
    <location>
        <begin position="7"/>
        <end position="61"/>
    </location>
</feature>
<dbReference type="SMART" id="SM00530">
    <property type="entry name" value="HTH_XRE"/>
    <property type="match status" value="1"/>
</dbReference>
<reference evidence="3" key="1">
    <citation type="journal article" date="2019" name="Int. J. Syst. Evol. Microbiol.">
        <title>The Global Catalogue of Microorganisms (GCM) 10K type strain sequencing project: providing services to taxonomists for standard genome sequencing and annotation.</title>
        <authorList>
            <consortium name="The Broad Institute Genomics Platform"/>
            <consortium name="The Broad Institute Genome Sequencing Center for Infectious Disease"/>
            <person name="Wu L."/>
            <person name="Ma J."/>
        </authorList>
    </citation>
    <scope>NUCLEOTIDE SEQUENCE [LARGE SCALE GENOMIC DNA]</scope>
    <source>
        <strain evidence="3">KCTC 12848</strain>
    </source>
</reference>
<organism evidence="2 3">
    <name type="scientific">Saccharothrix xinjiangensis</name>
    <dbReference type="NCBI Taxonomy" id="204798"/>
    <lineage>
        <taxon>Bacteria</taxon>
        <taxon>Bacillati</taxon>
        <taxon>Actinomycetota</taxon>
        <taxon>Actinomycetes</taxon>
        <taxon>Pseudonocardiales</taxon>
        <taxon>Pseudonocardiaceae</taxon>
        <taxon>Saccharothrix</taxon>
    </lineage>
</organism>
<dbReference type="InterPro" id="IPR010982">
    <property type="entry name" value="Lambda_DNA-bd_dom_sf"/>
</dbReference>
<evidence type="ECO:0000259" key="1">
    <source>
        <dbReference type="PROSITE" id="PS50943"/>
    </source>
</evidence>